<dbReference type="EMBL" id="JAJFAZ020000003">
    <property type="protein sequence ID" value="KAI5339081.1"/>
    <property type="molecule type" value="Genomic_DNA"/>
</dbReference>
<accession>A0AAD4ZAX8</accession>
<organism evidence="1 2">
    <name type="scientific">Prunus dulcis</name>
    <name type="common">Almond</name>
    <name type="synonym">Amygdalus dulcis</name>
    <dbReference type="NCBI Taxonomy" id="3755"/>
    <lineage>
        <taxon>Eukaryota</taxon>
        <taxon>Viridiplantae</taxon>
        <taxon>Streptophyta</taxon>
        <taxon>Embryophyta</taxon>
        <taxon>Tracheophyta</taxon>
        <taxon>Spermatophyta</taxon>
        <taxon>Magnoliopsida</taxon>
        <taxon>eudicotyledons</taxon>
        <taxon>Gunneridae</taxon>
        <taxon>Pentapetalae</taxon>
        <taxon>rosids</taxon>
        <taxon>fabids</taxon>
        <taxon>Rosales</taxon>
        <taxon>Rosaceae</taxon>
        <taxon>Amygdaloideae</taxon>
        <taxon>Amygdaleae</taxon>
        <taxon>Prunus</taxon>
    </lineage>
</organism>
<dbReference type="Proteomes" id="UP001054821">
    <property type="component" value="Chromosome 3"/>
</dbReference>
<evidence type="ECO:0000313" key="2">
    <source>
        <dbReference type="Proteomes" id="UP001054821"/>
    </source>
</evidence>
<gene>
    <name evidence="1" type="ORF">L3X38_018353</name>
</gene>
<sequence>MIGPPPASYPSPSPPLPLGQVARISRKLVSFYVKLPSLIPEVLATKFFDPSLDRRFGDFSISVIALDTCTLLGHVAARGHLMAGLWVLK</sequence>
<comment type="caution">
    <text evidence="1">The sequence shown here is derived from an EMBL/GenBank/DDBJ whole genome shotgun (WGS) entry which is preliminary data.</text>
</comment>
<proteinExistence type="predicted"/>
<protein>
    <submittedName>
        <fullName evidence="1">Uncharacterized protein</fullName>
    </submittedName>
</protein>
<reference evidence="1 2" key="1">
    <citation type="journal article" date="2022" name="G3 (Bethesda)">
        <title>Whole-genome sequence and methylome profiling of the almond [Prunus dulcis (Mill.) D.A. Webb] cultivar 'Nonpareil'.</title>
        <authorList>
            <person name="D'Amico-Willman K.M."/>
            <person name="Ouma W.Z."/>
            <person name="Meulia T."/>
            <person name="Sideli G.M."/>
            <person name="Gradziel T.M."/>
            <person name="Fresnedo-Ramirez J."/>
        </authorList>
    </citation>
    <scope>NUCLEOTIDE SEQUENCE [LARGE SCALE GENOMIC DNA]</scope>
    <source>
        <strain evidence="1">Clone GOH B32 T37-40</strain>
    </source>
</reference>
<keyword evidence="2" id="KW-1185">Reference proteome</keyword>
<dbReference type="AlphaFoldDB" id="A0AAD4ZAX8"/>
<evidence type="ECO:0000313" key="1">
    <source>
        <dbReference type="EMBL" id="KAI5339081.1"/>
    </source>
</evidence>
<name>A0AAD4ZAX8_PRUDU</name>